<dbReference type="GO" id="GO:0005524">
    <property type="term" value="F:ATP binding"/>
    <property type="evidence" value="ECO:0007669"/>
    <property type="project" value="InterPro"/>
</dbReference>
<dbReference type="GO" id="GO:0003678">
    <property type="term" value="F:DNA helicase activity"/>
    <property type="evidence" value="ECO:0007669"/>
    <property type="project" value="InterPro"/>
</dbReference>
<dbReference type="InterPro" id="IPR007693">
    <property type="entry name" value="DNA_helicase_DnaB-like_N"/>
</dbReference>
<evidence type="ECO:0000313" key="2">
    <source>
        <dbReference type="EMBL" id="QIZ08454.1"/>
    </source>
</evidence>
<proteinExistence type="predicted"/>
<dbReference type="Proteomes" id="UP000501868">
    <property type="component" value="Chromosome"/>
</dbReference>
<protein>
    <recommendedName>
        <fullName evidence="1">DNA helicase DnaB-like N-terminal domain-containing protein</fullName>
    </recommendedName>
</protein>
<dbReference type="Pfam" id="PF00772">
    <property type="entry name" value="DnaB"/>
    <property type="match status" value="1"/>
</dbReference>
<evidence type="ECO:0000313" key="3">
    <source>
        <dbReference type="Proteomes" id="UP000501868"/>
    </source>
</evidence>
<name>A0A6H1P4D3_PRIMG</name>
<feature type="domain" description="DNA helicase DnaB-like N-terminal" evidence="1">
    <location>
        <begin position="4"/>
        <end position="55"/>
    </location>
</feature>
<dbReference type="InterPro" id="IPR016136">
    <property type="entry name" value="DNA_helicase_N/primase_C"/>
</dbReference>
<evidence type="ECO:0000259" key="1">
    <source>
        <dbReference type="Pfam" id="PF00772"/>
    </source>
</evidence>
<reference evidence="2 3" key="2">
    <citation type="submission" date="2020-04" db="EMBL/GenBank/DDBJ databases">
        <authorList>
            <person name="Fomenkov A."/>
            <person name="Anton B.P."/>
            <person name="Roberts R.J."/>
        </authorList>
    </citation>
    <scope>NUCLEOTIDE SEQUENCE [LARGE SCALE GENOMIC DNA]</scope>
    <source>
        <strain evidence="2 3">S2</strain>
    </source>
</reference>
<sequence length="88" mass="10393">MSMVEKAFLGSLMKAEYLLQDTIIQPEQLESTRHKEIMRRMVELKRTGKNVDLITWTTLPDRLLNTNPFWTILRREFPFTSNGNIQIP</sequence>
<dbReference type="GO" id="GO:0006260">
    <property type="term" value="P:DNA replication"/>
    <property type="evidence" value="ECO:0007669"/>
    <property type="project" value="InterPro"/>
</dbReference>
<gene>
    <name evidence="2" type="ORF">HFZ78_18505</name>
</gene>
<reference evidence="2 3" key="1">
    <citation type="submission" date="2020-04" db="EMBL/GenBank/DDBJ databases">
        <title>Genome-Wide Identification of 5-Methylcytosine Sites in Bacterial Genomes By High-Throughput Sequencing of MspJI Restriction Fragments.</title>
        <authorList>
            <person name="Wu V."/>
        </authorList>
    </citation>
    <scope>NUCLEOTIDE SEQUENCE [LARGE SCALE GENOMIC DNA]</scope>
    <source>
        <strain evidence="2 3">S2</strain>
    </source>
</reference>
<dbReference type="AlphaFoldDB" id="A0A6H1P4D3"/>
<organism evidence="2 3">
    <name type="scientific">Priestia megaterium</name>
    <name type="common">Bacillus megaterium</name>
    <dbReference type="NCBI Taxonomy" id="1404"/>
    <lineage>
        <taxon>Bacteria</taxon>
        <taxon>Bacillati</taxon>
        <taxon>Bacillota</taxon>
        <taxon>Bacilli</taxon>
        <taxon>Bacillales</taxon>
        <taxon>Bacillaceae</taxon>
        <taxon>Priestia</taxon>
    </lineage>
</organism>
<accession>A0A6H1P4D3</accession>
<dbReference type="EMBL" id="CP051128">
    <property type="protein sequence ID" value="QIZ08454.1"/>
    <property type="molecule type" value="Genomic_DNA"/>
</dbReference>
<dbReference type="Gene3D" id="1.10.860.10">
    <property type="entry name" value="DNAb Helicase, Chain A"/>
    <property type="match status" value="1"/>
</dbReference>